<evidence type="ECO:0000313" key="4">
    <source>
        <dbReference type="Proteomes" id="UP001235030"/>
    </source>
</evidence>
<protein>
    <recommendedName>
        <fullName evidence="5">Sporulation protein YqfD</fullName>
    </recommendedName>
</protein>
<dbReference type="InterPro" id="IPR010690">
    <property type="entry name" value="YqfD"/>
</dbReference>
<keyword evidence="2" id="KW-0812">Transmembrane</keyword>
<proteinExistence type="predicted"/>
<name>A0ABY9Q1J9_9FIRM</name>
<dbReference type="Proteomes" id="UP001235030">
    <property type="component" value="Chromosome"/>
</dbReference>
<evidence type="ECO:0000313" key="3">
    <source>
        <dbReference type="EMBL" id="WMT81828.1"/>
    </source>
</evidence>
<evidence type="ECO:0008006" key="5">
    <source>
        <dbReference type="Google" id="ProtNLM"/>
    </source>
</evidence>
<dbReference type="Pfam" id="PF06898">
    <property type="entry name" value="YqfD"/>
    <property type="match status" value="1"/>
</dbReference>
<feature type="region of interest" description="Disordered" evidence="1">
    <location>
        <begin position="388"/>
        <end position="431"/>
    </location>
</feature>
<keyword evidence="2" id="KW-1133">Transmembrane helix</keyword>
<evidence type="ECO:0000256" key="1">
    <source>
        <dbReference type="SAM" id="MobiDB-lite"/>
    </source>
</evidence>
<dbReference type="NCBIfam" id="TIGR02876">
    <property type="entry name" value="spore_yqfD"/>
    <property type="match status" value="1"/>
</dbReference>
<feature type="transmembrane region" description="Helical" evidence="2">
    <location>
        <begin position="86"/>
        <end position="105"/>
    </location>
</feature>
<keyword evidence="2" id="KW-0472">Membrane</keyword>
<dbReference type="PIRSF" id="PIRSF029895">
    <property type="entry name" value="SpoIV"/>
    <property type="match status" value="1"/>
</dbReference>
<evidence type="ECO:0000256" key="2">
    <source>
        <dbReference type="SAM" id="Phobius"/>
    </source>
</evidence>
<dbReference type="RefSeq" id="WP_228103950.1">
    <property type="nucleotide sequence ID" value="NZ_CP101637.1"/>
</dbReference>
<keyword evidence="4" id="KW-1185">Reference proteome</keyword>
<organism evidence="3 4">
    <name type="scientific">Terrisporobacter mayombei</name>
    <dbReference type="NCBI Taxonomy" id="1541"/>
    <lineage>
        <taxon>Bacteria</taxon>
        <taxon>Bacillati</taxon>
        <taxon>Bacillota</taxon>
        <taxon>Clostridia</taxon>
        <taxon>Peptostreptococcales</taxon>
        <taxon>Peptostreptococcaceae</taxon>
        <taxon>Terrisporobacter</taxon>
    </lineage>
</organism>
<reference evidence="3 4" key="1">
    <citation type="submission" date="2022-07" db="EMBL/GenBank/DDBJ databases">
        <title>Genome sequence of Terrisporobacter mayombei DSM6539.</title>
        <authorList>
            <person name="Boeer T."/>
            <person name="Bengelsdorf F.R."/>
            <person name="Daniel R."/>
            <person name="Poehlein A."/>
        </authorList>
    </citation>
    <scope>NUCLEOTIDE SEQUENCE [LARGE SCALE GENOMIC DNA]</scope>
    <source>
        <strain evidence="3 4">DSM 6539</strain>
    </source>
</reference>
<gene>
    <name evidence="3" type="ORF">TEMA_21760</name>
</gene>
<sequence>MIGFIRGYYTIVVEGLDTESFLNYLIRNKIYVYNVNRIEKTKIQFNINRENFKKLKKIHRSNKFNIKVKKQTGIPFIAKRIYTYRGMVICAIISLIILMSTSQFVTDVYITAPEGIDKAALKKELYIQGVKPGVYKKSIDRKIVRDNIMGKFNQIAYVSINVKGTNIFVNITKKDESQNSQENSNYCNIIATKDGIIEKVVPRSGEALVEEGDIVKKGDVLVNGANTTALPEVWATTFYEAKKSSNYIDIKNQRTDNKKKVYTISFYDKKYKILRKIKYKDYEIENKTHELKIGDYTFPVKIIESTFYEVKKVENKIDVEKIKEELSTAVLKELDYTIPVSARIVDSKDKYNVNKSMVEYAVTVTTSEDIAQLDILSKSEAEAIIKSNLKKKKQEEGEQKSSNPQNRPINDIRNEFKEEDIKTNNKDEENQ</sequence>
<dbReference type="EMBL" id="CP101637">
    <property type="protein sequence ID" value="WMT81828.1"/>
    <property type="molecule type" value="Genomic_DNA"/>
</dbReference>
<accession>A0ABY9Q1J9</accession>
<feature type="compositionally biased region" description="Basic and acidic residues" evidence="1">
    <location>
        <begin position="410"/>
        <end position="431"/>
    </location>
</feature>